<dbReference type="PANTHER" id="PTHR45747:SF19">
    <property type="entry name" value="HISTONE-LYSINE N-METHYLTRANSFERASE"/>
    <property type="match status" value="1"/>
</dbReference>
<comment type="caution">
    <text evidence="9">The sequence shown here is derived from an EMBL/GenBank/DDBJ whole genome shotgun (WGS) entry which is preliminary data.</text>
</comment>
<dbReference type="PROSITE" id="PS50280">
    <property type="entry name" value="SET"/>
    <property type="match status" value="1"/>
</dbReference>
<dbReference type="SUPFAM" id="SSF82199">
    <property type="entry name" value="SET domain"/>
    <property type="match status" value="1"/>
</dbReference>
<dbReference type="Proteomes" id="UP000245207">
    <property type="component" value="Unassembled WGS sequence"/>
</dbReference>
<dbReference type="GO" id="GO:0031519">
    <property type="term" value="C:PcG protein complex"/>
    <property type="evidence" value="ECO:0007669"/>
    <property type="project" value="InterPro"/>
</dbReference>
<gene>
    <name evidence="9" type="ORF">CTI12_AA032020</name>
</gene>
<evidence type="ECO:0000256" key="3">
    <source>
        <dbReference type="ARBA" id="ARBA00022691"/>
    </source>
</evidence>
<feature type="signal peptide" evidence="6">
    <location>
        <begin position="1"/>
        <end position="25"/>
    </location>
</feature>
<dbReference type="Gene3D" id="2.170.270.10">
    <property type="entry name" value="SET domain"/>
    <property type="match status" value="1"/>
</dbReference>
<dbReference type="OrthoDB" id="6141102at2759"/>
<organism evidence="9 10">
    <name type="scientific">Artemisia annua</name>
    <name type="common">Sweet wormwood</name>
    <dbReference type="NCBI Taxonomy" id="35608"/>
    <lineage>
        <taxon>Eukaryota</taxon>
        <taxon>Viridiplantae</taxon>
        <taxon>Streptophyta</taxon>
        <taxon>Embryophyta</taxon>
        <taxon>Tracheophyta</taxon>
        <taxon>Spermatophyta</taxon>
        <taxon>Magnoliopsida</taxon>
        <taxon>eudicotyledons</taxon>
        <taxon>Gunneridae</taxon>
        <taxon>Pentapetalae</taxon>
        <taxon>asterids</taxon>
        <taxon>campanulids</taxon>
        <taxon>Asterales</taxon>
        <taxon>Asteraceae</taxon>
        <taxon>Asteroideae</taxon>
        <taxon>Anthemideae</taxon>
        <taxon>Artemisiinae</taxon>
        <taxon>Artemisia</taxon>
    </lineage>
</organism>
<dbReference type="InterPro" id="IPR026489">
    <property type="entry name" value="CXC_dom"/>
</dbReference>
<feature type="compositionally biased region" description="Basic and acidic residues" evidence="5">
    <location>
        <begin position="938"/>
        <end position="949"/>
    </location>
</feature>
<dbReference type="PROSITE" id="PS51576">
    <property type="entry name" value="SAM_MT43_EZ"/>
    <property type="match status" value="1"/>
</dbReference>
<reference evidence="9 10" key="1">
    <citation type="journal article" date="2018" name="Mol. Plant">
        <title>The genome of Artemisia annua provides insight into the evolution of Asteraceae family and artemisinin biosynthesis.</title>
        <authorList>
            <person name="Shen Q."/>
            <person name="Zhang L."/>
            <person name="Liao Z."/>
            <person name="Wang S."/>
            <person name="Yan T."/>
            <person name="Shi P."/>
            <person name="Liu M."/>
            <person name="Fu X."/>
            <person name="Pan Q."/>
            <person name="Wang Y."/>
            <person name="Lv Z."/>
            <person name="Lu X."/>
            <person name="Zhang F."/>
            <person name="Jiang W."/>
            <person name="Ma Y."/>
            <person name="Chen M."/>
            <person name="Hao X."/>
            <person name="Li L."/>
            <person name="Tang Y."/>
            <person name="Lv G."/>
            <person name="Zhou Y."/>
            <person name="Sun X."/>
            <person name="Brodelius P.E."/>
            <person name="Rose J.K.C."/>
            <person name="Tang K."/>
        </authorList>
    </citation>
    <scope>NUCLEOTIDE SEQUENCE [LARGE SCALE GENOMIC DNA]</scope>
    <source>
        <strain evidence="10">cv. Huhao1</strain>
        <tissue evidence="9">Leaf</tissue>
    </source>
</reference>
<feature type="compositionally biased region" description="Polar residues" evidence="5">
    <location>
        <begin position="375"/>
        <end position="395"/>
    </location>
</feature>
<feature type="compositionally biased region" description="Polar residues" evidence="5">
    <location>
        <begin position="527"/>
        <end position="539"/>
    </location>
</feature>
<evidence type="ECO:0000259" key="7">
    <source>
        <dbReference type="PROSITE" id="PS50280"/>
    </source>
</evidence>
<dbReference type="InterPro" id="IPR033467">
    <property type="entry name" value="Tesmin/TSO1-like_CXC"/>
</dbReference>
<dbReference type="GO" id="GO:0031507">
    <property type="term" value="P:heterochromatin formation"/>
    <property type="evidence" value="ECO:0007669"/>
    <property type="project" value="TreeGrafter"/>
</dbReference>
<dbReference type="FunFam" id="2.170.270.10:FF:000001">
    <property type="entry name" value="Putative histone-lysine N-methyltransferase EZH2"/>
    <property type="match status" value="1"/>
</dbReference>
<feature type="compositionally biased region" description="Polar residues" evidence="5">
    <location>
        <begin position="408"/>
        <end position="417"/>
    </location>
</feature>
<evidence type="ECO:0000259" key="8">
    <source>
        <dbReference type="PROSITE" id="PS51633"/>
    </source>
</evidence>
<evidence type="ECO:0000256" key="1">
    <source>
        <dbReference type="ARBA" id="ARBA00022603"/>
    </source>
</evidence>
<dbReference type="PANTHER" id="PTHR45747">
    <property type="entry name" value="HISTONE-LYSINE N-METHYLTRANSFERASE E(Z)"/>
    <property type="match status" value="1"/>
</dbReference>
<evidence type="ECO:0000256" key="4">
    <source>
        <dbReference type="ARBA" id="ARBA00048568"/>
    </source>
</evidence>
<comment type="catalytic activity">
    <reaction evidence="4">
        <text>L-lysyl(27)-[histone H3] + 3 S-adenosyl-L-methionine = N(6),N(6),N(6)-trimethyl-L-lysyl(27)-[histone H3] + 3 S-adenosyl-L-homocysteine + 3 H(+)</text>
        <dbReference type="Rhea" id="RHEA:60292"/>
        <dbReference type="Rhea" id="RHEA-COMP:15535"/>
        <dbReference type="Rhea" id="RHEA-COMP:15548"/>
        <dbReference type="ChEBI" id="CHEBI:15378"/>
        <dbReference type="ChEBI" id="CHEBI:29969"/>
        <dbReference type="ChEBI" id="CHEBI:57856"/>
        <dbReference type="ChEBI" id="CHEBI:59789"/>
        <dbReference type="ChEBI" id="CHEBI:61961"/>
        <dbReference type="EC" id="2.1.1.356"/>
    </reaction>
</comment>
<dbReference type="InterPro" id="IPR046341">
    <property type="entry name" value="SET_dom_sf"/>
</dbReference>
<dbReference type="AlphaFoldDB" id="A0A2U1QGS5"/>
<keyword evidence="10" id="KW-1185">Reference proteome</keyword>
<dbReference type="GO" id="GO:0003682">
    <property type="term" value="F:chromatin binding"/>
    <property type="evidence" value="ECO:0007669"/>
    <property type="project" value="TreeGrafter"/>
</dbReference>
<feature type="chain" id="PRO_5015427828" evidence="6">
    <location>
        <begin position="26"/>
        <end position="961"/>
    </location>
</feature>
<keyword evidence="6" id="KW-0732">Signal</keyword>
<sequence length="961" mass="107519">MTPPAKLPDAAMEFLFLLLRFNCLAKEAALQEATTNLSKVSLVIDSLKKTIDDDHVLSIKERMENNRIKMAEMTKNQQKLSEERGKSGIKNGGETVNLLQKRMKEAIDLQNGVDISLEDKHAPVVLLQSGIPVKKSIIPPIILPKVGNIPPYTTWIFLDRNQKMTEDQSIVGRRRIYYDQDDGEALLCSDSEEEIVDEEENIKEFVEAEDKIIRMTIKQLGSSDVVYDSLAQRMSRKPCEVKARYEALVSQHNDIESSKSGHADLNMSSSLEKDLEAAQDSFDHLFCRRCLIFDCKLHGCSQELIFPAEKQRPWNAVEEDNIPCGPHCYLKVPKLDGNAKTSPLQPDIEQKTTLSSDANEILVSREKDSGPSPRKSLSSYKSDHASSNGKNISESSDSEIKTVHDATPTHSSPSTPKDISVGKCEPHHRNSNSITNDVTLPVKKRQRNMASESEILGSRSDSEIKTVHDATPTRSSPSTPKDISVGKCEPHHRNSNSITNDVTLPVKKRQRNMASESEILGSRSEEANASSPKLISYTRSSRRKDSSVPIGEQLTTGTDDTQKKNEFGDEGTLKQVADFESWKTFEKSLFEKGIEMFGKNSCLIARNLMGDLKTCLEVHNALEHFEKKLSAQGIGNSQDDGCDTQSNKGLAQTGSKFMRRKGKTRRLKYTRKSGVFHYMRKHISDKDLPCHQYDPCGCQSSCGDDCPCLASETCCEKYCGCPRTCKIKFRGCNCAKSQCRSRQCDCFAANRECDPDVCRNCWTSCGDGTLETPVQKDDNHECKNMKLLLRQKQRCMSVCTNGVCNNFDSQVLLGTSDVSGDSFVVPIQNDVAKQEYIGEYTGELVSHYEADKRGKIYDRENSSYLFNLNNQYVVDAYRKGGKLKFVNHSPNPNCHAKVMMVGGDHRVGIYAKERISAGEELFFDYRYEADRAPAWAKKPGESHSKREDTTGPSRGQAKKLA</sequence>
<dbReference type="GO" id="GO:0050793">
    <property type="term" value="P:regulation of developmental process"/>
    <property type="evidence" value="ECO:0007669"/>
    <property type="project" value="UniProtKB-ARBA"/>
</dbReference>
<dbReference type="InterPro" id="IPR025778">
    <property type="entry name" value="Hist-Lys_N-MeTrfase_plant"/>
</dbReference>
<feature type="domain" description="SET" evidence="7">
    <location>
        <begin position="809"/>
        <end position="926"/>
    </location>
</feature>
<dbReference type="STRING" id="35608.A0A2U1QGS5"/>
<evidence type="ECO:0000256" key="5">
    <source>
        <dbReference type="SAM" id="MobiDB-lite"/>
    </source>
</evidence>
<evidence type="ECO:0000256" key="2">
    <source>
        <dbReference type="ARBA" id="ARBA00022679"/>
    </source>
</evidence>
<name>A0A2U1QGS5_ARTAN</name>
<dbReference type="SMART" id="SM01114">
    <property type="entry name" value="CXC"/>
    <property type="match status" value="1"/>
</dbReference>
<keyword evidence="3" id="KW-0949">S-adenosyl-L-methionine</keyword>
<keyword evidence="2 9" id="KW-0808">Transferase</keyword>
<proteinExistence type="predicted"/>
<accession>A0A2U1QGS5</accession>
<dbReference type="InterPro" id="IPR058609">
    <property type="entry name" value="HTH_CLF-like"/>
</dbReference>
<feature type="compositionally biased region" description="Polar residues" evidence="5">
    <location>
        <begin position="472"/>
        <end position="481"/>
    </location>
</feature>
<evidence type="ECO:0000313" key="10">
    <source>
        <dbReference type="Proteomes" id="UP000245207"/>
    </source>
</evidence>
<evidence type="ECO:0000313" key="9">
    <source>
        <dbReference type="EMBL" id="PWA97216.1"/>
    </source>
</evidence>
<dbReference type="GO" id="GO:0140951">
    <property type="term" value="F:histone H3K27 trimethyltransferase activity"/>
    <property type="evidence" value="ECO:0007669"/>
    <property type="project" value="UniProtKB-EC"/>
</dbReference>
<dbReference type="EMBL" id="PKPP01000138">
    <property type="protein sequence ID" value="PWA97216.1"/>
    <property type="molecule type" value="Genomic_DNA"/>
</dbReference>
<dbReference type="Pfam" id="PF25996">
    <property type="entry name" value="HTH_CLF_N"/>
    <property type="match status" value="1"/>
</dbReference>
<dbReference type="SMART" id="SM00317">
    <property type="entry name" value="SET"/>
    <property type="match status" value="1"/>
</dbReference>
<feature type="domain" description="CXC" evidence="8">
    <location>
        <begin position="679"/>
        <end position="778"/>
    </location>
</feature>
<dbReference type="InterPro" id="IPR045318">
    <property type="entry name" value="EZH1/2-like"/>
</dbReference>
<dbReference type="GO" id="GO:0032259">
    <property type="term" value="P:methylation"/>
    <property type="evidence" value="ECO:0007669"/>
    <property type="project" value="UniProtKB-KW"/>
</dbReference>
<dbReference type="Gene3D" id="1.10.10.60">
    <property type="entry name" value="Homeodomain-like"/>
    <property type="match status" value="1"/>
</dbReference>
<evidence type="ECO:0000256" key="6">
    <source>
        <dbReference type="SAM" id="SignalP"/>
    </source>
</evidence>
<dbReference type="PROSITE" id="PS51633">
    <property type="entry name" value="CXC"/>
    <property type="match status" value="1"/>
</dbReference>
<dbReference type="InterPro" id="IPR041355">
    <property type="entry name" value="Pre-SET_CXC"/>
</dbReference>
<dbReference type="CDD" id="cd10519">
    <property type="entry name" value="SET_EZH"/>
    <property type="match status" value="1"/>
</dbReference>
<feature type="region of interest" description="Disordered" evidence="5">
    <location>
        <begin position="340"/>
        <end position="568"/>
    </location>
</feature>
<keyword evidence="1 9" id="KW-0489">Methyltransferase</keyword>
<dbReference type="InterPro" id="IPR001214">
    <property type="entry name" value="SET_dom"/>
</dbReference>
<dbReference type="Pfam" id="PF00856">
    <property type="entry name" value="SET"/>
    <property type="match status" value="1"/>
</dbReference>
<protein>
    <submittedName>
        <fullName evidence="9">Histone-lysine N-methyltransferase CLF</fullName>
    </submittedName>
</protein>
<feature type="region of interest" description="Disordered" evidence="5">
    <location>
        <begin position="934"/>
        <end position="961"/>
    </location>
</feature>
<dbReference type="Pfam" id="PF18264">
    <property type="entry name" value="preSET_CXC"/>
    <property type="match status" value="1"/>
</dbReference>